<keyword evidence="4" id="KW-0479">Metal-binding</keyword>
<reference evidence="18" key="1">
    <citation type="journal article" date="2021" name="Nat. Commun.">
        <title>Genetic determinants of endophytism in the Arabidopsis root mycobiome.</title>
        <authorList>
            <person name="Mesny F."/>
            <person name="Miyauchi S."/>
            <person name="Thiergart T."/>
            <person name="Pickel B."/>
            <person name="Atanasova L."/>
            <person name="Karlsson M."/>
            <person name="Huettel B."/>
            <person name="Barry K.W."/>
            <person name="Haridas S."/>
            <person name="Chen C."/>
            <person name="Bauer D."/>
            <person name="Andreopoulos W."/>
            <person name="Pangilinan J."/>
            <person name="LaButti K."/>
            <person name="Riley R."/>
            <person name="Lipzen A."/>
            <person name="Clum A."/>
            <person name="Drula E."/>
            <person name="Henrissat B."/>
            <person name="Kohler A."/>
            <person name="Grigoriev I.V."/>
            <person name="Martin F.M."/>
            <person name="Hacquard S."/>
        </authorList>
    </citation>
    <scope>NUCLEOTIDE SEQUENCE</scope>
    <source>
        <strain evidence="18">MPI-CAGE-CH-0243</strain>
    </source>
</reference>
<keyword evidence="19" id="KW-1185">Reference proteome</keyword>
<protein>
    <recommendedName>
        <fullName evidence="15">lytic cellulose monooxygenase (C4-dehydrogenating)</fullName>
        <ecNumber evidence="15">1.14.99.56</ecNumber>
    </recommendedName>
</protein>
<evidence type="ECO:0000256" key="5">
    <source>
        <dbReference type="ARBA" id="ARBA00022729"/>
    </source>
</evidence>
<dbReference type="PANTHER" id="PTHR33353:SF10">
    <property type="entry name" value="ENDO-BETA-1,4-GLUCANASE D"/>
    <property type="match status" value="1"/>
</dbReference>
<dbReference type="Proteomes" id="UP000700596">
    <property type="component" value="Unassembled WGS sequence"/>
</dbReference>
<dbReference type="PANTHER" id="PTHR33353">
    <property type="entry name" value="PUTATIVE (AFU_ORTHOLOGUE AFUA_1G12560)-RELATED"/>
    <property type="match status" value="1"/>
</dbReference>
<feature type="chain" id="PRO_5040312659" description="lytic cellulose monooxygenase (C4-dehydrogenating)" evidence="16">
    <location>
        <begin position="20"/>
        <end position="255"/>
    </location>
</feature>
<gene>
    <name evidence="18" type="ORF">B0J11DRAFT_609955</name>
</gene>
<dbReference type="GO" id="GO:0005576">
    <property type="term" value="C:extracellular region"/>
    <property type="evidence" value="ECO:0007669"/>
    <property type="project" value="UniProtKB-SubCell"/>
</dbReference>
<dbReference type="Gene3D" id="2.70.50.70">
    <property type="match status" value="1"/>
</dbReference>
<evidence type="ECO:0000256" key="2">
    <source>
        <dbReference type="ARBA" id="ARBA00004613"/>
    </source>
</evidence>
<dbReference type="EMBL" id="JAGMWT010000001">
    <property type="protein sequence ID" value="KAH7138394.1"/>
    <property type="molecule type" value="Genomic_DNA"/>
</dbReference>
<evidence type="ECO:0000313" key="18">
    <source>
        <dbReference type="EMBL" id="KAH7138394.1"/>
    </source>
</evidence>
<comment type="caution">
    <text evidence="18">The sequence shown here is derived from an EMBL/GenBank/DDBJ whole genome shotgun (WGS) entry which is preliminary data.</text>
</comment>
<sequence length="255" mass="28520">MKSTHILTVLAGIIPALQAHWVYPVVSINNGAPSQRWQYVRKLGPGPPPYASLEDPARGEPHRDIYSDEIRCGRGSFGSAKTTETLVVNAGDEVTFFTFYTARENNYTQTMYHPGAAQVYLSKAPDNNLEEYKGDGEWFKIRNFGASADGKTWDLIEKGSLSVTIPKTTPPGKYLLKVEYIAYHQPNWAKMYEFYLACAHVEIKGPGGGSPGPMVQFPGAYDMFDRTLWRPHSMGYWGMRPGDNYKNPGPEVWTG</sequence>
<evidence type="ECO:0000259" key="17">
    <source>
        <dbReference type="Pfam" id="PF03443"/>
    </source>
</evidence>
<keyword evidence="10" id="KW-1015">Disulfide bond</keyword>
<dbReference type="GO" id="GO:0004497">
    <property type="term" value="F:monooxygenase activity"/>
    <property type="evidence" value="ECO:0007669"/>
    <property type="project" value="UniProtKB-KW"/>
</dbReference>
<keyword evidence="6" id="KW-0136">Cellulose degradation</keyword>
<evidence type="ECO:0000256" key="11">
    <source>
        <dbReference type="ARBA" id="ARBA00023277"/>
    </source>
</evidence>
<evidence type="ECO:0000256" key="12">
    <source>
        <dbReference type="ARBA" id="ARBA00023326"/>
    </source>
</evidence>
<dbReference type="InterPro" id="IPR049892">
    <property type="entry name" value="AA9"/>
</dbReference>
<evidence type="ECO:0000256" key="14">
    <source>
        <dbReference type="ARBA" id="ARBA00045077"/>
    </source>
</evidence>
<dbReference type="Pfam" id="PF03443">
    <property type="entry name" value="AA9"/>
    <property type="match status" value="1"/>
</dbReference>
<keyword evidence="8" id="KW-0186">Copper</keyword>
<evidence type="ECO:0000256" key="15">
    <source>
        <dbReference type="ARBA" id="ARBA00047174"/>
    </source>
</evidence>
<dbReference type="AlphaFoldDB" id="A0A9P9J1X4"/>
<keyword evidence="5 16" id="KW-0732">Signal</keyword>
<comment type="catalytic activity">
    <reaction evidence="14">
        <text>[(1-&gt;4)-beta-D-glucosyl]n+m + reduced acceptor + O2 = 4-dehydro-beta-D-glucosyl-[(1-&gt;4)-beta-D-glucosyl]n-1 + [(1-&gt;4)-beta-D-glucosyl]m + acceptor + H2O.</text>
        <dbReference type="EC" id="1.14.99.56"/>
    </reaction>
</comment>
<dbReference type="GO" id="GO:0016787">
    <property type="term" value="F:hydrolase activity"/>
    <property type="evidence" value="ECO:0007669"/>
    <property type="project" value="UniProtKB-KW"/>
</dbReference>
<keyword evidence="3" id="KW-0964">Secreted</keyword>
<evidence type="ECO:0000256" key="7">
    <source>
        <dbReference type="ARBA" id="ARBA00023002"/>
    </source>
</evidence>
<feature type="signal peptide" evidence="16">
    <location>
        <begin position="1"/>
        <end position="19"/>
    </location>
</feature>
<keyword evidence="7" id="KW-0560">Oxidoreductase</keyword>
<dbReference type="GO" id="GO:0046872">
    <property type="term" value="F:metal ion binding"/>
    <property type="evidence" value="ECO:0007669"/>
    <property type="project" value="UniProtKB-KW"/>
</dbReference>
<accession>A0A9P9J1X4</accession>
<evidence type="ECO:0000256" key="3">
    <source>
        <dbReference type="ARBA" id="ARBA00022525"/>
    </source>
</evidence>
<evidence type="ECO:0000256" key="10">
    <source>
        <dbReference type="ARBA" id="ARBA00023157"/>
    </source>
</evidence>
<dbReference type="OrthoDB" id="6038816at2759"/>
<feature type="domain" description="Auxiliary Activity family 9 catalytic" evidence="17">
    <location>
        <begin position="42"/>
        <end position="226"/>
    </location>
</feature>
<comment type="similarity">
    <text evidence="13">Belongs to the polysaccharide monooxygenase AA9 family.</text>
</comment>
<keyword evidence="18" id="KW-0378">Hydrolase</keyword>
<evidence type="ECO:0000256" key="1">
    <source>
        <dbReference type="ARBA" id="ARBA00001973"/>
    </source>
</evidence>
<proteinExistence type="inferred from homology"/>
<keyword evidence="11" id="KW-0119">Carbohydrate metabolism</keyword>
<evidence type="ECO:0000313" key="19">
    <source>
        <dbReference type="Proteomes" id="UP000700596"/>
    </source>
</evidence>
<evidence type="ECO:0000256" key="9">
    <source>
        <dbReference type="ARBA" id="ARBA00023033"/>
    </source>
</evidence>
<dbReference type="InterPro" id="IPR005103">
    <property type="entry name" value="AA9_LPMO"/>
</dbReference>
<comment type="cofactor">
    <cofactor evidence="1">
        <name>Cu(2+)</name>
        <dbReference type="ChEBI" id="CHEBI:29036"/>
    </cofactor>
</comment>
<organism evidence="18 19">
    <name type="scientific">Dendryphion nanum</name>
    <dbReference type="NCBI Taxonomy" id="256645"/>
    <lineage>
        <taxon>Eukaryota</taxon>
        <taxon>Fungi</taxon>
        <taxon>Dikarya</taxon>
        <taxon>Ascomycota</taxon>
        <taxon>Pezizomycotina</taxon>
        <taxon>Dothideomycetes</taxon>
        <taxon>Pleosporomycetidae</taxon>
        <taxon>Pleosporales</taxon>
        <taxon>Torulaceae</taxon>
        <taxon>Dendryphion</taxon>
    </lineage>
</organism>
<evidence type="ECO:0000256" key="13">
    <source>
        <dbReference type="ARBA" id="ARBA00044502"/>
    </source>
</evidence>
<comment type="subcellular location">
    <subcellularLocation>
        <location evidence="2">Secreted</location>
    </subcellularLocation>
</comment>
<name>A0A9P9J1X4_9PLEO</name>
<keyword evidence="9" id="KW-0503">Monooxygenase</keyword>
<keyword evidence="12" id="KW-0624">Polysaccharide degradation</keyword>
<evidence type="ECO:0000256" key="8">
    <source>
        <dbReference type="ARBA" id="ARBA00023008"/>
    </source>
</evidence>
<dbReference type="EC" id="1.14.99.56" evidence="15"/>
<evidence type="ECO:0000256" key="16">
    <source>
        <dbReference type="SAM" id="SignalP"/>
    </source>
</evidence>
<evidence type="ECO:0000256" key="4">
    <source>
        <dbReference type="ARBA" id="ARBA00022723"/>
    </source>
</evidence>
<dbReference type="GO" id="GO:0030245">
    <property type="term" value="P:cellulose catabolic process"/>
    <property type="evidence" value="ECO:0007669"/>
    <property type="project" value="UniProtKB-KW"/>
</dbReference>
<evidence type="ECO:0000256" key="6">
    <source>
        <dbReference type="ARBA" id="ARBA00023001"/>
    </source>
</evidence>